<dbReference type="Gene3D" id="2.160.20.80">
    <property type="entry name" value="E3 ubiquitin-protein ligase SopA"/>
    <property type="match status" value="2"/>
</dbReference>
<dbReference type="EMBL" id="QRTF01000054">
    <property type="protein sequence ID" value="RGQ44223.1"/>
    <property type="molecule type" value="Genomic_DNA"/>
</dbReference>
<keyword evidence="1" id="KW-0472">Membrane</keyword>
<keyword evidence="1" id="KW-0812">Transmembrane</keyword>
<keyword evidence="1" id="KW-1133">Transmembrane helix</keyword>
<feature type="transmembrane region" description="Helical" evidence="1">
    <location>
        <begin position="401"/>
        <end position="422"/>
    </location>
</feature>
<name>A0A412B0S5_9FIRM</name>
<dbReference type="AlphaFoldDB" id="A0A412B0S5"/>
<accession>A0A412B0S5</accession>
<dbReference type="RefSeq" id="WP_118112062.1">
    <property type="nucleotide sequence ID" value="NZ_QRTF01000054.1"/>
</dbReference>
<evidence type="ECO:0000256" key="1">
    <source>
        <dbReference type="SAM" id="Phobius"/>
    </source>
</evidence>
<organism evidence="2 3">
    <name type="scientific">Roseburia inulinivorans</name>
    <dbReference type="NCBI Taxonomy" id="360807"/>
    <lineage>
        <taxon>Bacteria</taxon>
        <taxon>Bacillati</taxon>
        <taxon>Bacillota</taxon>
        <taxon>Clostridia</taxon>
        <taxon>Lachnospirales</taxon>
        <taxon>Lachnospiraceae</taxon>
        <taxon>Roseburia</taxon>
    </lineage>
</organism>
<evidence type="ECO:0000313" key="2">
    <source>
        <dbReference type="EMBL" id="RGQ44223.1"/>
    </source>
</evidence>
<reference evidence="2 3" key="1">
    <citation type="submission" date="2018-08" db="EMBL/GenBank/DDBJ databases">
        <title>A genome reference for cultivated species of the human gut microbiota.</title>
        <authorList>
            <person name="Zou Y."/>
            <person name="Xue W."/>
            <person name="Luo G."/>
        </authorList>
    </citation>
    <scope>NUCLEOTIDE SEQUENCE [LARGE SCALE GENOMIC DNA]</scope>
    <source>
        <strain evidence="2 3">AF28-15</strain>
    </source>
</reference>
<gene>
    <name evidence="2" type="ORF">DWY96_16215</name>
</gene>
<protein>
    <recommendedName>
        <fullName evidence="4">Pentapeptide repeat-containing protein</fullName>
    </recommendedName>
</protein>
<proteinExistence type="predicted"/>
<comment type="caution">
    <text evidence="2">The sequence shown here is derived from an EMBL/GenBank/DDBJ whole genome shotgun (WGS) entry which is preliminary data.</text>
</comment>
<dbReference type="Proteomes" id="UP000283738">
    <property type="component" value="Unassembled WGS sequence"/>
</dbReference>
<evidence type="ECO:0000313" key="3">
    <source>
        <dbReference type="Proteomes" id="UP000283738"/>
    </source>
</evidence>
<dbReference type="SUPFAM" id="SSF141571">
    <property type="entry name" value="Pentapeptide repeat-like"/>
    <property type="match status" value="1"/>
</dbReference>
<sequence>MEYELSQQSLDYTVEVLLRHCKNKQKFKKDANKIASGGIDHSDYTNKGIRRSRISGKTFVQSIFKNSAAAGSNFYDCIFDNCQIVNANFQECSFIKGKIINHPKTAPIIHSNFNESLFADDFLLKNNYFEHSVFYNTAFIGGEISNTTFYSCTLEGTIFSDVLMENVHFTDLNIDYAVFENVKMHNVILPFSQICYTFGLLPYLKNSTDEVFITSIANENGYISKNEFLGLIPHFIKYYKETKDFFPLANVYFFVGDNKKAKETILAGILEGVTEIDFRRIKYLCKLIYVYGVFNFHERQEIIDYIYSHISFSEMHPSLLYSYLVYKKEIESYLLNNNRKGIVTAEINILTNIFPEETTKLGILLSTIEEIIELYKSPLGEHKIVCRHNSAETFFITLQEMLPIAITIITSLYSVLMSYYILEDKRIDVQIKKNNLKNLQIKNDLEIANVQLELENRKQQILSYQLDNQLKQLKLDNISSARAEEENKIKKQILSKNISENNVEISEMSHIIYGNIPTQIDEDLMKYRHRKSKG</sequence>
<evidence type="ECO:0008006" key="4">
    <source>
        <dbReference type="Google" id="ProtNLM"/>
    </source>
</evidence>